<feature type="domain" description="Cytochrome c" evidence="7">
    <location>
        <begin position="163"/>
        <end position="272"/>
    </location>
</feature>
<keyword evidence="3 6" id="KW-0479">Metal-binding</keyword>
<dbReference type="Proteomes" id="UP000183107">
    <property type="component" value="Unassembled WGS sequence"/>
</dbReference>
<dbReference type="GO" id="GO:0020037">
    <property type="term" value="F:heme binding"/>
    <property type="evidence" value="ECO:0007669"/>
    <property type="project" value="InterPro"/>
</dbReference>
<dbReference type="Pfam" id="PF00034">
    <property type="entry name" value="Cytochrom_C"/>
    <property type="match status" value="1"/>
</dbReference>
<keyword evidence="4" id="KW-0249">Electron transport</keyword>
<keyword evidence="1" id="KW-0813">Transport</keyword>
<organism evidence="8 9">
    <name type="scientific">Nitrosospira briensis</name>
    <dbReference type="NCBI Taxonomy" id="35799"/>
    <lineage>
        <taxon>Bacteria</taxon>
        <taxon>Pseudomonadati</taxon>
        <taxon>Pseudomonadota</taxon>
        <taxon>Betaproteobacteria</taxon>
        <taxon>Nitrosomonadales</taxon>
        <taxon>Nitrosomonadaceae</taxon>
        <taxon>Nitrosospira</taxon>
    </lineage>
</organism>
<reference evidence="9" key="1">
    <citation type="submission" date="2016-10" db="EMBL/GenBank/DDBJ databases">
        <authorList>
            <person name="Varghese N."/>
        </authorList>
    </citation>
    <scope>NUCLEOTIDE SEQUENCE [LARGE SCALE GENOMIC DNA]</scope>
    <source>
        <strain evidence="9">Nsp8</strain>
    </source>
</reference>
<protein>
    <submittedName>
        <fullName evidence="8">Nitric oxide reductase subunit C</fullName>
    </submittedName>
</protein>
<dbReference type="GO" id="GO:0009055">
    <property type="term" value="F:electron transfer activity"/>
    <property type="evidence" value="ECO:0007669"/>
    <property type="project" value="InterPro"/>
</dbReference>
<dbReference type="PANTHER" id="PTHR37823:SF1">
    <property type="entry name" value="CYTOCHROME C-553-LIKE"/>
    <property type="match status" value="1"/>
</dbReference>
<evidence type="ECO:0000259" key="7">
    <source>
        <dbReference type="PROSITE" id="PS51007"/>
    </source>
</evidence>
<dbReference type="PANTHER" id="PTHR37823">
    <property type="entry name" value="CYTOCHROME C-553-LIKE"/>
    <property type="match status" value="1"/>
</dbReference>
<evidence type="ECO:0000256" key="1">
    <source>
        <dbReference type="ARBA" id="ARBA00022448"/>
    </source>
</evidence>
<dbReference type="GO" id="GO:0046872">
    <property type="term" value="F:metal ion binding"/>
    <property type="evidence" value="ECO:0007669"/>
    <property type="project" value="UniProtKB-KW"/>
</dbReference>
<evidence type="ECO:0000256" key="6">
    <source>
        <dbReference type="PROSITE-ProRule" id="PRU00433"/>
    </source>
</evidence>
<evidence type="ECO:0000256" key="5">
    <source>
        <dbReference type="ARBA" id="ARBA00023004"/>
    </source>
</evidence>
<dbReference type="AlphaFoldDB" id="A0A1I4Y0Q7"/>
<dbReference type="Gene3D" id="1.10.760.10">
    <property type="entry name" value="Cytochrome c-like domain"/>
    <property type="match status" value="2"/>
</dbReference>
<evidence type="ECO:0000256" key="3">
    <source>
        <dbReference type="ARBA" id="ARBA00022723"/>
    </source>
</evidence>
<dbReference type="InterPro" id="IPR009056">
    <property type="entry name" value="Cyt_c-like_dom"/>
</dbReference>
<dbReference type="InterPro" id="IPR036909">
    <property type="entry name" value="Cyt_c-like_dom_sf"/>
</dbReference>
<dbReference type="OrthoDB" id="9809720at2"/>
<evidence type="ECO:0000256" key="2">
    <source>
        <dbReference type="ARBA" id="ARBA00022617"/>
    </source>
</evidence>
<feature type="domain" description="Cytochrome c" evidence="7">
    <location>
        <begin position="43"/>
        <end position="127"/>
    </location>
</feature>
<keyword evidence="9" id="KW-1185">Reference proteome</keyword>
<proteinExistence type="predicted"/>
<gene>
    <name evidence="8" type="ORF">SAMN05216386_0439</name>
</gene>
<sequence>MTKRQGRLFFIICTFLTAAAFIGMTIHSHSRFAELTNEDKLTPAVISGKDIWHKNNCINCHTLLGEGGYYAPDLTKITQQRGTPYLTAFLKDPSQFYSEEKHRRLMPNPNLGDTEISDVIAFLDWVSHIDNQGWPPRPIIVSGTTIPGTDVGQPATQASVSSDPVAQGEALFRSSPPACNACHSVVPGTNLAGPTLAGLVTRATAIIASPEYKGEAKTPAEYIRESITHPSAYLVPGAMYSANNQSFMPDNFITDLEPGQIDSLVAYLETLK</sequence>
<dbReference type="InterPro" id="IPR051811">
    <property type="entry name" value="Cytochrome_c550/c551-like"/>
</dbReference>
<accession>A0A1I4Y0Q7</accession>
<dbReference type="PROSITE" id="PS51007">
    <property type="entry name" value="CYTC"/>
    <property type="match status" value="2"/>
</dbReference>
<name>A0A1I4Y0Q7_9PROT</name>
<dbReference type="RefSeq" id="WP_074794076.1">
    <property type="nucleotide sequence ID" value="NZ_FOVJ01000001.1"/>
</dbReference>
<evidence type="ECO:0000313" key="9">
    <source>
        <dbReference type="Proteomes" id="UP000183107"/>
    </source>
</evidence>
<keyword evidence="2 6" id="KW-0349">Heme</keyword>
<evidence type="ECO:0000256" key="4">
    <source>
        <dbReference type="ARBA" id="ARBA00022982"/>
    </source>
</evidence>
<dbReference type="SUPFAM" id="SSF46626">
    <property type="entry name" value="Cytochrome c"/>
    <property type="match status" value="2"/>
</dbReference>
<dbReference type="EMBL" id="FOVJ01000001">
    <property type="protein sequence ID" value="SFN31654.1"/>
    <property type="molecule type" value="Genomic_DNA"/>
</dbReference>
<keyword evidence="5 6" id="KW-0408">Iron</keyword>
<evidence type="ECO:0000313" key="8">
    <source>
        <dbReference type="EMBL" id="SFN31654.1"/>
    </source>
</evidence>